<dbReference type="HOGENOM" id="CLU_065947_2_2_2"/>
<dbReference type="GO" id="GO:0006508">
    <property type="term" value="P:proteolysis"/>
    <property type="evidence" value="ECO:0007669"/>
    <property type="project" value="UniProtKB-KW"/>
</dbReference>
<evidence type="ECO:0000313" key="2">
    <source>
        <dbReference type="EMBL" id="ACJ16713.1"/>
    </source>
</evidence>
<gene>
    <name evidence="2" type="ordered locus">TON_1225</name>
</gene>
<dbReference type="STRING" id="523850.TON_1225"/>
<dbReference type="InterPro" id="IPR002725">
    <property type="entry name" value="YgjP-like_metallopeptidase"/>
</dbReference>
<dbReference type="eggNOG" id="arCOG02625">
    <property type="taxonomic scope" value="Archaea"/>
</dbReference>
<dbReference type="GO" id="GO:0008233">
    <property type="term" value="F:peptidase activity"/>
    <property type="evidence" value="ECO:0007669"/>
    <property type="project" value="UniProtKB-KW"/>
</dbReference>
<dbReference type="PANTHER" id="PTHR30399">
    <property type="entry name" value="UNCHARACTERIZED PROTEIN YGJP"/>
    <property type="match status" value="1"/>
</dbReference>
<keyword evidence="2" id="KW-0645">Protease</keyword>
<dbReference type="PATRIC" id="fig|523850.10.peg.1232"/>
<proteinExistence type="predicted"/>
<dbReference type="AlphaFoldDB" id="B6YXA0"/>
<name>B6YXA0_THEON</name>
<dbReference type="RefSeq" id="WP_012572185.1">
    <property type="nucleotide sequence ID" value="NC_011529.1"/>
</dbReference>
<dbReference type="InterPro" id="IPR053136">
    <property type="entry name" value="UTP_pyrophosphatase-like"/>
</dbReference>
<accession>B6YXA0</accession>
<dbReference type="Proteomes" id="UP000002727">
    <property type="component" value="Chromosome"/>
</dbReference>
<dbReference type="CDD" id="cd07344">
    <property type="entry name" value="M48_yhfN_like"/>
    <property type="match status" value="1"/>
</dbReference>
<keyword evidence="3" id="KW-1185">Reference proteome</keyword>
<dbReference type="KEGG" id="ton:TON_1225"/>
<dbReference type="Pfam" id="PF01863">
    <property type="entry name" value="YgjP-like"/>
    <property type="match status" value="1"/>
</dbReference>
<sequence length="215" mass="25837">MDYELRVRPVKYARLEVRPDGKVVVTAPFGFDVDSFIENHRKWLEKKLAGVEKARKEAEKGFPLDGRFYHVIHGRKPKIHDRFGTVVLPPMPEQMISLLRERLRRELHELIGEYSRKMGVEPGKIYVRLGRSKWGSCSSRKNLSFNLRLIVVPENLKRYVVVHELAHLRYLNHSKAFWELVGRFYPDYKTARRELKHWWRVVELNEYWRWLEGRE</sequence>
<dbReference type="OrthoDB" id="308128at2157"/>
<organism evidence="2 3">
    <name type="scientific">Thermococcus onnurineus (strain NA1)</name>
    <dbReference type="NCBI Taxonomy" id="523850"/>
    <lineage>
        <taxon>Archaea</taxon>
        <taxon>Methanobacteriati</taxon>
        <taxon>Methanobacteriota</taxon>
        <taxon>Thermococci</taxon>
        <taxon>Thermococcales</taxon>
        <taxon>Thermococcaceae</taxon>
        <taxon>Thermococcus</taxon>
    </lineage>
</organism>
<dbReference type="Gene3D" id="3.30.2010.10">
    <property type="entry name" value="Metalloproteases ('zincins'), catalytic domain"/>
    <property type="match status" value="1"/>
</dbReference>
<evidence type="ECO:0000313" key="3">
    <source>
        <dbReference type="Proteomes" id="UP000002727"/>
    </source>
</evidence>
<dbReference type="PANTHER" id="PTHR30399:SF1">
    <property type="entry name" value="UTP PYROPHOSPHATASE"/>
    <property type="match status" value="1"/>
</dbReference>
<reference evidence="2 3" key="1">
    <citation type="journal article" date="2008" name="J. Bacteriol.">
        <title>The complete genome sequence of Thermococcus onnurineus NA1 reveals a mixed heterotrophic and carboxydotrophic metabolism.</title>
        <authorList>
            <person name="Lee H.S."/>
            <person name="Kang S.G."/>
            <person name="Bae S.S."/>
            <person name="Lim J.K."/>
            <person name="Cho Y."/>
            <person name="Kim Y.J."/>
            <person name="Jeon J.H."/>
            <person name="Cha S.S."/>
            <person name="Kwon K.K."/>
            <person name="Kim H.T."/>
            <person name="Park C.J."/>
            <person name="Lee H.W."/>
            <person name="Kim S.I."/>
            <person name="Chun J."/>
            <person name="Colwell R.R."/>
            <person name="Kim S.J."/>
            <person name="Lee J.H."/>
        </authorList>
    </citation>
    <scope>NUCLEOTIDE SEQUENCE [LARGE SCALE GENOMIC DNA]</scope>
    <source>
        <strain evidence="2 3">NA1</strain>
    </source>
</reference>
<keyword evidence="2" id="KW-0378">Hydrolase</keyword>
<dbReference type="EMBL" id="CP000855">
    <property type="protein sequence ID" value="ACJ16713.1"/>
    <property type="molecule type" value="Genomic_DNA"/>
</dbReference>
<evidence type="ECO:0000259" key="1">
    <source>
        <dbReference type="Pfam" id="PF01863"/>
    </source>
</evidence>
<protein>
    <submittedName>
        <fullName evidence="2">Hypothetical zinc-dependent protease</fullName>
    </submittedName>
</protein>
<dbReference type="GeneID" id="7018248"/>
<feature type="domain" description="YgjP-like metallopeptidase" evidence="1">
    <location>
        <begin position="11"/>
        <end position="197"/>
    </location>
</feature>